<reference evidence="1" key="1">
    <citation type="submission" date="2021-12" db="EMBL/GenBank/DDBJ databases">
        <authorList>
            <person name="King R."/>
        </authorList>
    </citation>
    <scope>NUCLEOTIDE SEQUENCE</scope>
</reference>
<evidence type="ECO:0000313" key="1">
    <source>
        <dbReference type="EMBL" id="CAH0405332.1"/>
    </source>
</evidence>
<gene>
    <name evidence="1" type="ORF">CHILSU_LOCUS8693</name>
</gene>
<dbReference type="PANTHER" id="PTHR10773">
    <property type="entry name" value="DNA-DIRECTED RNA POLYMERASES I, II, AND III SUBUNIT RPABC2"/>
    <property type="match status" value="1"/>
</dbReference>
<evidence type="ECO:0000313" key="2">
    <source>
        <dbReference type="Proteomes" id="UP001153292"/>
    </source>
</evidence>
<protein>
    <submittedName>
        <fullName evidence="1">Uncharacterized protein</fullName>
    </submittedName>
</protein>
<organism evidence="1 2">
    <name type="scientific">Chilo suppressalis</name>
    <name type="common">Asiatic rice borer moth</name>
    <dbReference type="NCBI Taxonomy" id="168631"/>
    <lineage>
        <taxon>Eukaryota</taxon>
        <taxon>Metazoa</taxon>
        <taxon>Ecdysozoa</taxon>
        <taxon>Arthropoda</taxon>
        <taxon>Hexapoda</taxon>
        <taxon>Insecta</taxon>
        <taxon>Pterygota</taxon>
        <taxon>Neoptera</taxon>
        <taxon>Endopterygota</taxon>
        <taxon>Lepidoptera</taxon>
        <taxon>Glossata</taxon>
        <taxon>Ditrysia</taxon>
        <taxon>Pyraloidea</taxon>
        <taxon>Crambidae</taxon>
        <taxon>Crambinae</taxon>
        <taxon>Chilo</taxon>
    </lineage>
</organism>
<dbReference type="Proteomes" id="UP001153292">
    <property type="component" value="Chromosome 4"/>
</dbReference>
<proteinExistence type="predicted"/>
<keyword evidence="2" id="KW-1185">Reference proteome</keyword>
<accession>A0ABN8B8L2</accession>
<name>A0ABN8B8L2_CHISP</name>
<dbReference type="PANTHER" id="PTHR10773:SF19">
    <property type="match status" value="1"/>
</dbReference>
<sequence>MIFRPRYNARSVHATVRAARGHRECPVLVNVVENGMLSPLPTGAEEISQELADIWEEVLQENGGSKKIICDSSIRNVMSVQSVNDIYSNQPSTFSLEVPSSFENSSLIQLEELEVSHHRSTPVNLELSVSTPMSSPTNLHSTCDSVFCPNHVDSSAISSSLTNSRATSCFNNHTVTPKLTRKRQRRPKEWIDVKRKCLKNLGKKYVRKKGKAVDEKTMGPPCKCRYKCSGKVSHQQRLDCFTKFWQLGDRAKQWNFIIKYSDKMKKKRSLNQDTPNNRKFTFKYYLPLITGTSESHCEKIEICQIMFLNTLAVTGVA</sequence>
<dbReference type="EMBL" id="OU963897">
    <property type="protein sequence ID" value="CAH0405332.1"/>
    <property type="molecule type" value="Genomic_DNA"/>
</dbReference>